<gene>
    <name evidence="8" type="ORF">Slin15195_G048580</name>
</gene>
<dbReference type="AlphaFoldDB" id="A0A9Q9EIW5"/>
<dbReference type="Pfam" id="PF04719">
    <property type="entry name" value="TAFII28"/>
    <property type="match status" value="1"/>
</dbReference>
<dbReference type="PANTHER" id="PTHR13218">
    <property type="entry name" value="TRANSCRIPTION INITIATION FACTOR TFIID SUBUNIT 11-RELATED"/>
    <property type="match status" value="1"/>
</dbReference>
<keyword evidence="5" id="KW-0539">Nucleus</keyword>
<proteinExistence type="inferred from homology"/>
<dbReference type="PANTHER" id="PTHR13218:SF8">
    <property type="entry name" value="TRANSCRIPTION INITIATION FACTOR TFIID SUBUNIT 11"/>
    <property type="match status" value="1"/>
</dbReference>
<evidence type="ECO:0000313" key="8">
    <source>
        <dbReference type="EMBL" id="USW51539.1"/>
    </source>
</evidence>
<evidence type="ECO:0000256" key="6">
    <source>
        <dbReference type="SAM" id="MobiDB-lite"/>
    </source>
</evidence>
<feature type="domain" description="TAFII28-like protein" evidence="7">
    <location>
        <begin position="201"/>
        <end position="276"/>
    </location>
</feature>
<feature type="compositionally biased region" description="Basic and acidic residues" evidence="6">
    <location>
        <begin position="60"/>
        <end position="71"/>
    </location>
</feature>
<dbReference type="InterPro" id="IPR009072">
    <property type="entry name" value="Histone-fold"/>
</dbReference>
<feature type="compositionally biased region" description="Low complexity" evidence="6">
    <location>
        <begin position="1"/>
        <end position="26"/>
    </location>
</feature>
<evidence type="ECO:0000313" key="9">
    <source>
        <dbReference type="Proteomes" id="UP001056384"/>
    </source>
</evidence>
<keyword evidence="3" id="KW-0805">Transcription regulation</keyword>
<feature type="compositionally biased region" description="Acidic residues" evidence="6">
    <location>
        <begin position="158"/>
        <end position="170"/>
    </location>
</feature>
<dbReference type="OrthoDB" id="28335at2759"/>
<feature type="compositionally biased region" description="Low complexity" evidence="6">
    <location>
        <begin position="348"/>
        <end position="359"/>
    </location>
</feature>
<feature type="compositionally biased region" description="Acidic residues" evidence="6">
    <location>
        <begin position="290"/>
        <end position="303"/>
    </location>
</feature>
<feature type="compositionally biased region" description="Basic residues" evidence="6">
    <location>
        <begin position="104"/>
        <end position="116"/>
    </location>
</feature>
<dbReference type="InterPro" id="IPR045127">
    <property type="entry name" value="TAF11-like"/>
</dbReference>
<accession>A0A9Q9EIW5</accession>
<feature type="compositionally biased region" description="Basic and acidic residues" evidence="6">
    <location>
        <begin position="304"/>
        <end position="314"/>
    </location>
</feature>
<name>A0A9Q9EIW5_9PEZI</name>
<evidence type="ECO:0000256" key="3">
    <source>
        <dbReference type="ARBA" id="ARBA00023015"/>
    </source>
</evidence>
<evidence type="ECO:0000256" key="2">
    <source>
        <dbReference type="ARBA" id="ARBA00009788"/>
    </source>
</evidence>
<evidence type="ECO:0000259" key="7">
    <source>
        <dbReference type="Pfam" id="PF04719"/>
    </source>
</evidence>
<evidence type="ECO:0000256" key="1">
    <source>
        <dbReference type="ARBA" id="ARBA00004123"/>
    </source>
</evidence>
<feature type="region of interest" description="Disordered" evidence="6">
    <location>
        <begin position="286"/>
        <end position="402"/>
    </location>
</feature>
<evidence type="ECO:0000256" key="4">
    <source>
        <dbReference type="ARBA" id="ARBA00023163"/>
    </source>
</evidence>
<organism evidence="8 9">
    <name type="scientific">Septoria linicola</name>
    <dbReference type="NCBI Taxonomy" id="215465"/>
    <lineage>
        <taxon>Eukaryota</taxon>
        <taxon>Fungi</taxon>
        <taxon>Dikarya</taxon>
        <taxon>Ascomycota</taxon>
        <taxon>Pezizomycotina</taxon>
        <taxon>Dothideomycetes</taxon>
        <taxon>Dothideomycetidae</taxon>
        <taxon>Mycosphaerellales</taxon>
        <taxon>Mycosphaerellaceae</taxon>
        <taxon>Septoria</taxon>
    </lineage>
</organism>
<feature type="region of interest" description="Disordered" evidence="6">
    <location>
        <begin position="1"/>
        <end position="182"/>
    </location>
</feature>
<protein>
    <submittedName>
        <fullName evidence="8">TAFII28-like protein</fullName>
    </submittedName>
</protein>
<feature type="compositionally biased region" description="Basic residues" evidence="6">
    <location>
        <begin position="371"/>
        <end position="383"/>
    </location>
</feature>
<sequence length="465" mass="50314">MASPPYSARSPPGPASAALPRPRPGGLSLALPSKSRKSSVAPASGHPLRQASFPPSDSLEAQHRAAEDNELRFSPGLDDDDLDEDDLDSEIQSAVSGPTDGGLKRKRGEKRPRGRPSTRGFGSRKGSVSVLGGEDGRKKGTRSTAGAPSVVTGGSQPDAEDSDDDHEDADGLGARGEAFTMDPAELDRDNQRRYLFREAVPKEHQERYDAYNKVKLRTADVRRLVNATLSQSVPQNVVTVVGAYTKMFAGMLIESARDVQGEWVASQPKRPDGQDEQAYKRLKLMTGREELEESEDDDDEELEKDGTNEAKDAGFGENDSAKPQSPPTKSEPKSPSSKVGADVPEADSSSSQLNGSLNGTQTTEAMSTPEKHKKKKKKKKKKKVVAEADELPDDFGSVQPGAWGLSRDVEECDRGPLQPDHLREALRRYKKSRSGGTVGFTGISLYGMENRDVAASRMGGRKLFR</sequence>
<comment type="subcellular location">
    <subcellularLocation>
        <location evidence="1">Nucleus</location>
    </subcellularLocation>
</comment>
<dbReference type="GO" id="GO:0016251">
    <property type="term" value="F:RNA polymerase II general transcription initiation factor activity"/>
    <property type="evidence" value="ECO:0007669"/>
    <property type="project" value="TreeGrafter"/>
</dbReference>
<keyword evidence="9" id="KW-1185">Reference proteome</keyword>
<dbReference type="SUPFAM" id="SSF47113">
    <property type="entry name" value="Histone-fold"/>
    <property type="match status" value="1"/>
</dbReference>
<dbReference type="Proteomes" id="UP001056384">
    <property type="component" value="Chromosome 3"/>
</dbReference>
<dbReference type="GO" id="GO:0051123">
    <property type="term" value="P:RNA polymerase II preinitiation complex assembly"/>
    <property type="evidence" value="ECO:0007669"/>
    <property type="project" value="InterPro"/>
</dbReference>
<dbReference type="GO" id="GO:0046982">
    <property type="term" value="F:protein heterodimerization activity"/>
    <property type="evidence" value="ECO:0007669"/>
    <property type="project" value="InterPro"/>
</dbReference>
<dbReference type="GO" id="GO:0005669">
    <property type="term" value="C:transcription factor TFIID complex"/>
    <property type="evidence" value="ECO:0007669"/>
    <property type="project" value="InterPro"/>
</dbReference>
<feature type="compositionally biased region" description="Acidic residues" evidence="6">
    <location>
        <begin position="77"/>
        <end position="89"/>
    </location>
</feature>
<dbReference type="EMBL" id="CP099420">
    <property type="protein sequence ID" value="USW51539.1"/>
    <property type="molecule type" value="Genomic_DNA"/>
</dbReference>
<comment type="similarity">
    <text evidence="2">Belongs to the TAF11 family.</text>
</comment>
<dbReference type="Gene3D" id="1.10.20.10">
    <property type="entry name" value="Histone, subunit A"/>
    <property type="match status" value="1"/>
</dbReference>
<dbReference type="CDD" id="cd08048">
    <property type="entry name" value="HFD_TAF11"/>
    <property type="match status" value="1"/>
</dbReference>
<dbReference type="InterPro" id="IPR006809">
    <property type="entry name" value="TAFII28_dom"/>
</dbReference>
<keyword evidence="4" id="KW-0804">Transcription</keyword>
<reference evidence="8" key="1">
    <citation type="submission" date="2022-06" db="EMBL/GenBank/DDBJ databases">
        <title>Complete genome sequences of two strains of the flax pathogen Septoria linicola.</title>
        <authorList>
            <person name="Lapalu N."/>
            <person name="Simon A."/>
            <person name="Demenou B."/>
            <person name="Paumier D."/>
            <person name="Guillot M.-P."/>
            <person name="Gout L."/>
            <person name="Valade R."/>
        </authorList>
    </citation>
    <scope>NUCLEOTIDE SEQUENCE</scope>
    <source>
        <strain evidence="8">SE15195</strain>
    </source>
</reference>
<evidence type="ECO:0000256" key="5">
    <source>
        <dbReference type="ARBA" id="ARBA00023242"/>
    </source>
</evidence>